<organism evidence="8 9">
    <name type="scientific">Listeria fleischmannii FSL S10-1203</name>
    <dbReference type="NCBI Taxonomy" id="1265822"/>
    <lineage>
        <taxon>Bacteria</taxon>
        <taxon>Bacillati</taxon>
        <taxon>Bacillota</taxon>
        <taxon>Bacilli</taxon>
        <taxon>Bacillales</taxon>
        <taxon>Listeriaceae</taxon>
        <taxon>Listeria</taxon>
    </lineage>
</organism>
<evidence type="ECO:0000256" key="3">
    <source>
        <dbReference type="ARBA" id="ARBA00022525"/>
    </source>
</evidence>
<dbReference type="EMBL" id="AODM01000044">
    <property type="protein sequence ID" value="EUJ52474.1"/>
    <property type="molecule type" value="Genomic_DNA"/>
</dbReference>
<comment type="caution">
    <text evidence="8">The sequence shown here is derived from an EMBL/GenBank/DDBJ whole genome shotgun (WGS) entry which is preliminary data.</text>
</comment>
<dbReference type="PROSITE" id="PS50847">
    <property type="entry name" value="GRAM_POS_ANCHORING"/>
    <property type="match status" value="1"/>
</dbReference>
<evidence type="ECO:0000256" key="2">
    <source>
        <dbReference type="ARBA" id="ARBA00022512"/>
    </source>
</evidence>
<accession>W7DLB5</accession>
<keyword evidence="6" id="KW-0472">Membrane</keyword>
<dbReference type="AlphaFoldDB" id="W7DLB5"/>
<dbReference type="Proteomes" id="UP000019241">
    <property type="component" value="Unassembled WGS sequence"/>
</dbReference>
<dbReference type="Pfam" id="PF00746">
    <property type="entry name" value="Gram_pos_anchor"/>
    <property type="match status" value="1"/>
</dbReference>
<evidence type="ECO:0000313" key="8">
    <source>
        <dbReference type="EMBL" id="EUJ52474.1"/>
    </source>
</evidence>
<sequence length="48" mass="5470">MKKDWLLKKTTDNYAADTLPETGDSHSNFLLMVGVLLVSMSLILFKKR</sequence>
<evidence type="ECO:0000256" key="4">
    <source>
        <dbReference type="ARBA" id="ARBA00022729"/>
    </source>
</evidence>
<feature type="domain" description="Gram-positive cocci surface proteins LPxTG" evidence="7">
    <location>
        <begin position="19"/>
        <end position="48"/>
    </location>
</feature>
<proteinExistence type="predicted"/>
<dbReference type="InterPro" id="IPR019931">
    <property type="entry name" value="LPXTG_anchor"/>
</dbReference>
<evidence type="ECO:0000256" key="1">
    <source>
        <dbReference type="ARBA" id="ARBA00004168"/>
    </source>
</evidence>
<keyword evidence="2" id="KW-0134">Cell wall</keyword>
<evidence type="ECO:0000256" key="5">
    <source>
        <dbReference type="ARBA" id="ARBA00023088"/>
    </source>
</evidence>
<evidence type="ECO:0000259" key="7">
    <source>
        <dbReference type="PROSITE" id="PS50847"/>
    </source>
</evidence>
<feature type="transmembrane region" description="Helical" evidence="6">
    <location>
        <begin position="29"/>
        <end position="45"/>
    </location>
</feature>
<keyword evidence="5" id="KW-0572">Peptidoglycan-anchor</keyword>
<comment type="subcellular location">
    <subcellularLocation>
        <location evidence="1">Secreted</location>
        <location evidence="1">Cell wall</location>
        <topology evidence="1">Peptidoglycan-anchor</topology>
    </subcellularLocation>
</comment>
<keyword evidence="3" id="KW-0964">Secreted</keyword>
<keyword evidence="4" id="KW-0732">Signal</keyword>
<gene>
    <name evidence="8" type="ORF">MCOL2_13699</name>
</gene>
<evidence type="ECO:0000256" key="6">
    <source>
        <dbReference type="SAM" id="Phobius"/>
    </source>
</evidence>
<reference evidence="8 9" key="1">
    <citation type="submission" date="2012-12" db="EMBL/GenBank/DDBJ databases">
        <title>Novel taxa of Listeriaceae from agricultural environments in the United States.</title>
        <authorList>
            <person name="den Bakker H.C."/>
            <person name="Allred A."/>
            <person name="Warchocki S."/>
            <person name="Wright E.M."/>
            <person name="Burrell A."/>
            <person name="Nightingale K.K."/>
            <person name="Kephart D."/>
            <person name="Wiedmann M."/>
        </authorList>
    </citation>
    <scope>NUCLEOTIDE SEQUENCE [LARGE SCALE GENOMIC DNA]</scope>
    <source>
        <strain evidence="8 9">FSL S10-1203</strain>
    </source>
</reference>
<keyword evidence="6" id="KW-0812">Transmembrane</keyword>
<protein>
    <recommendedName>
        <fullName evidence="7">Gram-positive cocci surface proteins LPxTG domain-containing protein</fullName>
    </recommendedName>
</protein>
<dbReference type="NCBIfam" id="TIGR01167">
    <property type="entry name" value="LPXTG_anchor"/>
    <property type="match status" value="1"/>
</dbReference>
<evidence type="ECO:0000313" key="9">
    <source>
        <dbReference type="Proteomes" id="UP000019241"/>
    </source>
</evidence>
<name>W7DLB5_9LIST</name>
<dbReference type="RefSeq" id="WP_077914243.1">
    <property type="nucleotide sequence ID" value="NZ_AODM01000044.1"/>
</dbReference>
<keyword evidence="6" id="KW-1133">Transmembrane helix</keyword>